<protein>
    <submittedName>
        <fullName evidence="2">Uncharacterized protein</fullName>
    </submittedName>
</protein>
<dbReference type="RefSeq" id="WP_019924094.1">
    <property type="nucleotide sequence ID" value="NZ_CP140152.1"/>
</dbReference>
<feature type="transmembrane region" description="Helical" evidence="1">
    <location>
        <begin position="43"/>
        <end position="67"/>
    </location>
</feature>
<sequence length="68" mass="7316">MSISFVLGNLFGRALLSFALVWVACWLASRLDWRTALASSRRWYGLLSVAVLTLLGMGSAIVSAGGVR</sequence>
<evidence type="ECO:0000313" key="3">
    <source>
        <dbReference type="Proteomes" id="UP001326110"/>
    </source>
</evidence>
<dbReference type="EMBL" id="CP140152">
    <property type="protein sequence ID" value="WQH04658.1"/>
    <property type="molecule type" value="Genomic_DNA"/>
</dbReference>
<keyword evidence="3" id="KW-1185">Reference proteome</keyword>
<evidence type="ECO:0000313" key="2">
    <source>
        <dbReference type="EMBL" id="WQH04658.1"/>
    </source>
</evidence>
<keyword evidence="1" id="KW-1133">Transmembrane helix</keyword>
<evidence type="ECO:0000256" key="1">
    <source>
        <dbReference type="SAM" id="Phobius"/>
    </source>
</evidence>
<proteinExistence type="predicted"/>
<keyword evidence="1" id="KW-0472">Membrane</keyword>
<name>A0ABZ0XYJ6_9BURK</name>
<keyword evidence="1" id="KW-0812">Transmembrane</keyword>
<dbReference type="Proteomes" id="UP001326110">
    <property type="component" value="Chromosome"/>
</dbReference>
<feature type="transmembrane region" description="Helical" evidence="1">
    <location>
        <begin position="12"/>
        <end position="31"/>
    </location>
</feature>
<reference evidence="2 3" key="1">
    <citation type="submission" date="2023-11" db="EMBL/GenBank/DDBJ databases">
        <title>MicrobeMod: A computational toolkit for identifying prokaryotic methylation and restriction-modification with nanopore sequencing.</title>
        <authorList>
            <person name="Crits-Christoph A."/>
            <person name="Kang S.C."/>
            <person name="Lee H."/>
            <person name="Ostrov N."/>
        </authorList>
    </citation>
    <scope>NUCLEOTIDE SEQUENCE [LARGE SCALE GENOMIC DNA]</scope>
    <source>
        <strain evidence="2 3">ATCC 25935</strain>
    </source>
</reference>
<organism evidence="2 3">
    <name type="scientific">Duganella zoogloeoides</name>
    <dbReference type="NCBI Taxonomy" id="75659"/>
    <lineage>
        <taxon>Bacteria</taxon>
        <taxon>Pseudomonadati</taxon>
        <taxon>Pseudomonadota</taxon>
        <taxon>Betaproteobacteria</taxon>
        <taxon>Burkholderiales</taxon>
        <taxon>Oxalobacteraceae</taxon>
        <taxon>Telluria group</taxon>
        <taxon>Duganella</taxon>
    </lineage>
</organism>
<dbReference type="GeneID" id="43165666"/>
<gene>
    <name evidence="2" type="ORF">SR858_27070</name>
</gene>
<accession>A0ABZ0XYJ6</accession>